<organism evidence="4 5">
    <name type="scientific">Kwoniella shivajii</name>
    <dbReference type="NCBI Taxonomy" id="564305"/>
    <lineage>
        <taxon>Eukaryota</taxon>
        <taxon>Fungi</taxon>
        <taxon>Dikarya</taxon>
        <taxon>Basidiomycota</taxon>
        <taxon>Agaricomycotina</taxon>
        <taxon>Tremellomycetes</taxon>
        <taxon>Tremellales</taxon>
        <taxon>Cryptococcaceae</taxon>
        <taxon>Kwoniella</taxon>
    </lineage>
</organism>
<proteinExistence type="inferred from homology"/>
<evidence type="ECO:0000256" key="3">
    <source>
        <dbReference type="SAM" id="MobiDB-lite"/>
    </source>
</evidence>
<feature type="region of interest" description="Disordered" evidence="3">
    <location>
        <begin position="1"/>
        <end position="23"/>
    </location>
</feature>
<evidence type="ECO:0000313" key="5">
    <source>
        <dbReference type="Proteomes" id="UP001329825"/>
    </source>
</evidence>
<evidence type="ECO:0000313" key="4">
    <source>
        <dbReference type="EMBL" id="WRT63670.1"/>
    </source>
</evidence>
<comment type="similarity">
    <text evidence="1">Belongs to the actin family.</text>
</comment>
<feature type="compositionally biased region" description="Low complexity" evidence="3">
    <location>
        <begin position="10"/>
        <end position="23"/>
    </location>
</feature>
<dbReference type="Pfam" id="PF00022">
    <property type="entry name" value="Actin"/>
    <property type="match status" value="2"/>
</dbReference>
<dbReference type="GeneID" id="87952724"/>
<dbReference type="InterPro" id="IPR043129">
    <property type="entry name" value="ATPase_NBD"/>
</dbReference>
<dbReference type="Proteomes" id="UP001329825">
    <property type="component" value="Chromosome 1"/>
</dbReference>
<evidence type="ECO:0000256" key="1">
    <source>
        <dbReference type="RuleBase" id="RU000487"/>
    </source>
</evidence>
<dbReference type="PANTHER" id="PTHR11937">
    <property type="entry name" value="ACTIN"/>
    <property type="match status" value="1"/>
</dbReference>
<sequence>MNGVTENHASSSSSSSSSSSRSRTNIVYIPEGGYEGQPQPAFDYHSLDGQDPSICIDNGAQSWRAGFSSMSTAYIDRPNVIARYKERKIQKNLLLFGRDTEVDANSRSNIRSMFDGDLLIHSDLLECALDYTFCKLGIDSPKIEQPIVMTERLANPLFSRAMTSELLFELYNAPSVTYGIDSLFAYSRQEHQDGLAISLGHQASTVIPIMNGRGIMSRAKRIPWGGAQASELMLKLAQLKYPSFPLKVTPSQATFMLRETCYFSTDYDGELRSLASPQKLSEITKVVQFPYTPPEVNEKTEAELAAASERRKEQGKRLQEMQAKQRAQKLAAKVAELEEYKLLQSERSQFKKADFLSRLREMTPFETEAELDSYVKKTEIEVRKKQRKDLGMEDEPEEEPVFPLVNRPDAELTEEEIKEKRRQRLMKAGWDARVRARAEKQKERERLGEEKRLEEEERTTNPSGWSSRLKEEQESVIARIQERKKRKAQLGDRKSAAAQNRMKNIATLAAEEKTSNKKRKKGEDDDGFGMDDSDWHVYREIGGDEESEAEEDDQTALMSIESRLLQYDPTFDEEQTLIGRAEAKNKLINAFVHGGLPLNQKYDFEDMQLNHQLHLNVERIRVPETWFQPSMWGIDSAGLGEVAGWVLNGFDEEERKRIMQCIFITGGSANIPNLIPRMRNTLTPILPFRAPLKIVSSLDGGDPRLEAWKGMAEWSSTAEAKEARVTRAEYEEYGGEWLKEHKWGNVPP</sequence>
<dbReference type="SMART" id="SM00268">
    <property type="entry name" value="ACTIN"/>
    <property type="match status" value="1"/>
</dbReference>
<gene>
    <name evidence="4" type="ORF">IL334_000593</name>
</gene>
<evidence type="ECO:0000256" key="2">
    <source>
        <dbReference type="SAM" id="Coils"/>
    </source>
</evidence>
<dbReference type="InterPro" id="IPR004000">
    <property type="entry name" value="Actin"/>
</dbReference>
<protein>
    <recommendedName>
        <fullName evidence="6">Actin-related protein 5</fullName>
    </recommendedName>
</protein>
<dbReference type="CDD" id="cd10211">
    <property type="entry name" value="ASKHA_NBD_Arp5"/>
    <property type="match status" value="1"/>
</dbReference>
<keyword evidence="2" id="KW-0175">Coiled coil</keyword>
<dbReference type="Gene3D" id="3.30.420.40">
    <property type="match status" value="2"/>
</dbReference>
<dbReference type="SUPFAM" id="SSF53067">
    <property type="entry name" value="Actin-like ATPase domain"/>
    <property type="match status" value="2"/>
</dbReference>
<feature type="compositionally biased region" description="Basic and acidic residues" evidence="3">
    <location>
        <begin position="433"/>
        <end position="459"/>
    </location>
</feature>
<dbReference type="EMBL" id="CP141881">
    <property type="protein sequence ID" value="WRT63670.1"/>
    <property type="molecule type" value="Genomic_DNA"/>
</dbReference>
<reference evidence="4 5" key="1">
    <citation type="submission" date="2024-01" db="EMBL/GenBank/DDBJ databases">
        <title>Comparative genomics of Cryptococcus and Kwoniella reveals pathogenesis evolution and contrasting modes of karyotype evolution via chromosome fusion or intercentromeric recombination.</title>
        <authorList>
            <person name="Coelho M.A."/>
            <person name="David-Palma M."/>
            <person name="Shea T."/>
            <person name="Bowers K."/>
            <person name="McGinley-Smith S."/>
            <person name="Mohammad A.W."/>
            <person name="Gnirke A."/>
            <person name="Yurkov A.M."/>
            <person name="Nowrousian M."/>
            <person name="Sun S."/>
            <person name="Cuomo C.A."/>
            <person name="Heitman J."/>
        </authorList>
    </citation>
    <scope>NUCLEOTIDE SEQUENCE [LARGE SCALE GENOMIC DNA]</scope>
    <source>
        <strain evidence="4">CBS 11374</strain>
    </source>
</reference>
<feature type="region of interest" description="Disordered" evidence="3">
    <location>
        <begin position="508"/>
        <end position="535"/>
    </location>
</feature>
<name>A0ABZ1CPJ2_9TREE</name>
<feature type="coiled-coil region" evidence="2">
    <location>
        <begin position="297"/>
        <end position="340"/>
    </location>
</feature>
<feature type="region of interest" description="Disordered" evidence="3">
    <location>
        <begin position="433"/>
        <end position="472"/>
    </location>
</feature>
<dbReference type="RefSeq" id="XP_062788410.1">
    <property type="nucleotide sequence ID" value="XM_062932359.1"/>
</dbReference>
<evidence type="ECO:0008006" key="6">
    <source>
        <dbReference type="Google" id="ProtNLM"/>
    </source>
</evidence>
<feature type="region of interest" description="Disordered" evidence="3">
    <location>
        <begin position="482"/>
        <end position="501"/>
    </location>
</feature>
<keyword evidence="5" id="KW-1185">Reference proteome</keyword>
<accession>A0ABZ1CPJ2</accession>